<proteinExistence type="predicted"/>
<accession>A0A017T2Q7</accession>
<feature type="transmembrane region" description="Helical" evidence="1">
    <location>
        <begin position="85"/>
        <end position="110"/>
    </location>
</feature>
<keyword evidence="1" id="KW-0472">Membrane</keyword>
<evidence type="ECO:0000256" key="1">
    <source>
        <dbReference type="SAM" id="Phobius"/>
    </source>
</evidence>
<keyword evidence="4" id="KW-1185">Reference proteome</keyword>
<reference evidence="3 4" key="1">
    <citation type="submission" date="2013-05" db="EMBL/GenBank/DDBJ databases">
        <title>Genome assembly of Chondromyces apiculatus DSM 436.</title>
        <authorList>
            <person name="Sharma G."/>
            <person name="Khatri I."/>
            <person name="Kaur C."/>
            <person name="Mayilraj S."/>
            <person name="Subramanian S."/>
        </authorList>
    </citation>
    <scope>NUCLEOTIDE SEQUENCE [LARGE SCALE GENOMIC DNA]</scope>
    <source>
        <strain evidence="3 4">DSM 436</strain>
    </source>
</reference>
<gene>
    <name evidence="3" type="ORF">CAP_5497</name>
</gene>
<keyword evidence="1" id="KW-0812">Transmembrane</keyword>
<evidence type="ECO:0000313" key="4">
    <source>
        <dbReference type="Proteomes" id="UP000019678"/>
    </source>
</evidence>
<dbReference type="Proteomes" id="UP000019678">
    <property type="component" value="Unassembled WGS sequence"/>
</dbReference>
<keyword evidence="1" id="KW-1133">Transmembrane helix</keyword>
<evidence type="ECO:0000313" key="3">
    <source>
        <dbReference type="EMBL" id="EYF03513.1"/>
    </source>
</evidence>
<feature type="signal peptide" evidence="2">
    <location>
        <begin position="1"/>
        <end position="25"/>
    </location>
</feature>
<organism evidence="3 4">
    <name type="scientific">Chondromyces apiculatus DSM 436</name>
    <dbReference type="NCBI Taxonomy" id="1192034"/>
    <lineage>
        <taxon>Bacteria</taxon>
        <taxon>Pseudomonadati</taxon>
        <taxon>Myxococcota</taxon>
        <taxon>Polyangia</taxon>
        <taxon>Polyangiales</taxon>
        <taxon>Polyangiaceae</taxon>
        <taxon>Chondromyces</taxon>
    </lineage>
</organism>
<dbReference type="STRING" id="1192034.CAP_5497"/>
<evidence type="ECO:0000256" key="2">
    <source>
        <dbReference type="SAM" id="SignalP"/>
    </source>
</evidence>
<dbReference type="RefSeq" id="WP_044245900.1">
    <property type="nucleotide sequence ID" value="NZ_ASRX01000045.1"/>
</dbReference>
<dbReference type="EMBL" id="ASRX01000045">
    <property type="protein sequence ID" value="EYF03513.1"/>
    <property type="molecule type" value="Genomic_DNA"/>
</dbReference>
<protein>
    <submittedName>
        <fullName evidence="3">Uncharacterized protein</fullName>
    </submittedName>
</protein>
<sequence>MTSPRAFLAALTLGAVLLSVDSARAQQVQTVERWYGWQNLIGAGVSGGVIVTGTTTKTDAVTFVGLGAFAVSGPIIHLAHGRPVAAGGALALNVLVPTLTTLAGGGICLLGCDDWSHDTPDFMRAGLVAGMLFATVMDVAVLSHEEERTSVGVAAPGSEMQPERYTPLFHVGGRF</sequence>
<feature type="transmembrane region" description="Helical" evidence="1">
    <location>
        <begin position="122"/>
        <end position="142"/>
    </location>
</feature>
<feature type="chain" id="PRO_5001500121" evidence="2">
    <location>
        <begin position="26"/>
        <end position="175"/>
    </location>
</feature>
<feature type="transmembrane region" description="Helical" evidence="1">
    <location>
        <begin position="60"/>
        <end position="79"/>
    </location>
</feature>
<name>A0A017T2Q7_9BACT</name>
<keyword evidence="2" id="KW-0732">Signal</keyword>
<dbReference type="AlphaFoldDB" id="A0A017T2Q7"/>
<feature type="transmembrane region" description="Helical" evidence="1">
    <location>
        <begin position="35"/>
        <end position="53"/>
    </location>
</feature>
<comment type="caution">
    <text evidence="3">The sequence shown here is derived from an EMBL/GenBank/DDBJ whole genome shotgun (WGS) entry which is preliminary data.</text>
</comment>